<dbReference type="NCBIfam" id="TIGR01055">
    <property type="entry name" value="parE_Gneg"/>
    <property type="match status" value="1"/>
</dbReference>
<dbReference type="InterPro" id="IPR003594">
    <property type="entry name" value="HATPase_dom"/>
</dbReference>
<dbReference type="InterPro" id="IPR013760">
    <property type="entry name" value="Topo_IIA-like_dom_sf"/>
</dbReference>
<dbReference type="InterPro" id="IPR005737">
    <property type="entry name" value="TopoIV_B_Gneg"/>
</dbReference>
<dbReference type="InterPro" id="IPR013506">
    <property type="entry name" value="Topo_IIA_bsu_dom2"/>
</dbReference>
<dbReference type="PANTHER" id="PTHR45866">
    <property type="entry name" value="DNA GYRASE/TOPOISOMERASE SUBUNIT B"/>
    <property type="match status" value="1"/>
</dbReference>
<dbReference type="PROSITE" id="PS00177">
    <property type="entry name" value="TOPOISOMERASE_II"/>
    <property type="match status" value="1"/>
</dbReference>
<dbReference type="SUPFAM" id="SSF56719">
    <property type="entry name" value="Type II DNA topoisomerase"/>
    <property type="match status" value="1"/>
</dbReference>
<dbReference type="SMART" id="SM00387">
    <property type="entry name" value="HATPase_c"/>
    <property type="match status" value="1"/>
</dbReference>
<dbReference type="Gene3D" id="3.40.50.670">
    <property type="match status" value="1"/>
</dbReference>
<gene>
    <name evidence="10 12" type="primary">parE</name>
    <name evidence="12" type="ORF">H9847_01220</name>
</gene>
<comment type="similarity">
    <text evidence="10">Belongs to the type II topoisomerase family. ParE type 1 subfamily.</text>
</comment>
<dbReference type="GO" id="GO:0005524">
    <property type="term" value="F:ATP binding"/>
    <property type="evidence" value="ECO:0007669"/>
    <property type="project" value="UniProtKB-UniRule"/>
</dbReference>
<dbReference type="SUPFAM" id="SSF54211">
    <property type="entry name" value="Ribosomal protein S5 domain 2-like"/>
    <property type="match status" value="1"/>
</dbReference>
<dbReference type="HAMAP" id="MF_00938">
    <property type="entry name" value="ParE_type1"/>
    <property type="match status" value="1"/>
</dbReference>
<dbReference type="GO" id="GO:0046872">
    <property type="term" value="F:metal ion binding"/>
    <property type="evidence" value="ECO:0007669"/>
    <property type="project" value="UniProtKB-KW"/>
</dbReference>
<keyword evidence="7 10" id="KW-0799">Topoisomerase</keyword>
<dbReference type="InterPro" id="IPR013759">
    <property type="entry name" value="Topo_IIA_B_C"/>
</dbReference>
<evidence type="ECO:0000256" key="10">
    <source>
        <dbReference type="HAMAP-Rule" id="MF_00938"/>
    </source>
</evidence>
<feature type="binding site" evidence="10">
    <location>
        <position position="8"/>
    </location>
    <ligand>
        <name>ATP</name>
        <dbReference type="ChEBI" id="CHEBI:30616"/>
    </ligand>
</feature>
<dbReference type="CDD" id="cd16928">
    <property type="entry name" value="HATPase_GyrB-like"/>
    <property type="match status" value="1"/>
</dbReference>
<dbReference type="InterPro" id="IPR006171">
    <property type="entry name" value="TOPRIM_dom"/>
</dbReference>
<dbReference type="PRINTS" id="PR01098">
    <property type="entry name" value="TOPISMRASE4B"/>
</dbReference>
<protein>
    <recommendedName>
        <fullName evidence="10">DNA topoisomerase 4 subunit B</fullName>
        <ecNumber evidence="10">5.6.2.2</ecNumber>
    </recommendedName>
    <alternativeName>
        <fullName evidence="10">Topoisomerase IV subunit B</fullName>
    </alternativeName>
</protein>
<evidence type="ECO:0000256" key="7">
    <source>
        <dbReference type="ARBA" id="ARBA00023029"/>
    </source>
</evidence>
<dbReference type="GO" id="GO:0003918">
    <property type="term" value="F:DNA topoisomerase type II (double strand cut, ATP-hydrolyzing) activity"/>
    <property type="evidence" value="ECO:0007669"/>
    <property type="project" value="UniProtKB-UniRule"/>
</dbReference>
<evidence type="ECO:0000256" key="5">
    <source>
        <dbReference type="ARBA" id="ARBA00022840"/>
    </source>
</evidence>
<keyword evidence="4 10" id="KW-0547">Nucleotide-binding</keyword>
<feature type="site" description="Interaction with DNA" evidence="10">
    <location>
        <position position="503"/>
    </location>
</feature>
<dbReference type="AlphaFoldDB" id="A0A948TF56"/>
<evidence type="ECO:0000256" key="6">
    <source>
        <dbReference type="ARBA" id="ARBA00022842"/>
    </source>
</evidence>
<dbReference type="GO" id="GO:0007059">
    <property type="term" value="P:chromosome segregation"/>
    <property type="evidence" value="ECO:0007669"/>
    <property type="project" value="UniProtKB-UniRule"/>
</dbReference>
<dbReference type="SUPFAM" id="SSF55874">
    <property type="entry name" value="ATPase domain of HSP90 chaperone/DNA topoisomerase II/histidine kinase"/>
    <property type="match status" value="1"/>
</dbReference>
<evidence type="ECO:0000256" key="4">
    <source>
        <dbReference type="ARBA" id="ARBA00022741"/>
    </source>
</evidence>
<dbReference type="InterPro" id="IPR014721">
    <property type="entry name" value="Ribsml_uS5_D2-typ_fold_subgr"/>
</dbReference>
<evidence type="ECO:0000256" key="2">
    <source>
        <dbReference type="ARBA" id="ARBA00001946"/>
    </source>
</evidence>
<dbReference type="CDD" id="cd00822">
    <property type="entry name" value="TopoII_Trans_DNA_gyrase"/>
    <property type="match status" value="1"/>
</dbReference>
<feature type="binding site" evidence="10">
    <location>
        <position position="340"/>
    </location>
    <ligand>
        <name>ATP</name>
        <dbReference type="ChEBI" id="CHEBI:30616"/>
    </ligand>
</feature>
<comment type="caution">
    <text evidence="12">The sequence shown here is derived from an EMBL/GenBank/DDBJ whole genome shotgun (WGS) entry which is preliminary data.</text>
</comment>
<feature type="binding site" evidence="10">
    <location>
        <position position="72"/>
    </location>
    <ligand>
        <name>ATP</name>
        <dbReference type="ChEBI" id="CHEBI:30616"/>
    </ligand>
</feature>
<comment type="function">
    <text evidence="10">Topoisomerase IV is essential for chromosome segregation. It relaxes supercoiled DNA. Performs the decatenation events required during the replication of a circular DNA molecule.</text>
</comment>
<feature type="site" description="Interaction with DNA" evidence="10">
    <location>
        <position position="452"/>
    </location>
</feature>
<dbReference type="InterPro" id="IPR020568">
    <property type="entry name" value="Ribosomal_Su5_D2-typ_SF"/>
</dbReference>
<reference evidence="12" key="2">
    <citation type="submission" date="2021-04" db="EMBL/GenBank/DDBJ databases">
        <authorList>
            <person name="Gilroy R."/>
        </authorList>
    </citation>
    <scope>NUCLEOTIDE SEQUENCE</scope>
    <source>
        <strain evidence="12">378</strain>
    </source>
</reference>
<dbReference type="InterPro" id="IPR002288">
    <property type="entry name" value="DNA_gyrase_B_C"/>
</dbReference>
<dbReference type="Proteomes" id="UP000733611">
    <property type="component" value="Unassembled WGS sequence"/>
</dbReference>
<dbReference type="Pfam" id="PF01751">
    <property type="entry name" value="Toprim"/>
    <property type="match status" value="1"/>
</dbReference>
<dbReference type="PANTHER" id="PTHR45866:SF4">
    <property type="entry name" value="DNA TOPOISOMERASE 4 SUBUNIT B"/>
    <property type="match status" value="1"/>
</dbReference>
<dbReference type="EMBL" id="JAHLFE010000017">
    <property type="protein sequence ID" value="MBU3843483.1"/>
    <property type="molecule type" value="Genomic_DNA"/>
</dbReference>
<dbReference type="Pfam" id="PF02518">
    <property type="entry name" value="HATPase_c"/>
    <property type="match status" value="1"/>
</dbReference>
<dbReference type="InterPro" id="IPR036890">
    <property type="entry name" value="HATPase_C_sf"/>
</dbReference>
<dbReference type="FunFam" id="3.30.565.10:FF:000002">
    <property type="entry name" value="DNA gyrase subunit B"/>
    <property type="match status" value="1"/>
</dbReference>
<dbReference type="EC" id="5.6.2.2" evidence="10"/>
<organism evidence="12 13">
    <name type="scientific">Candidatus Anaerobiospirillum pullicola</name>
    <dbReference type="NCBI Taxonomy" id="2838451"/>
    <lineage>
        <taxon>Bacteria</taxon>
        <taxon>Pseudomonadati</taxon>
        <taxon>Pseudomonadota</taxon>
        <taxon>Gammaproteobacteria</taxon>
        <taxon>Aeromonadales</taxon>
        <taxon>Succinivibrionaceae</taxon>
        <taxon>Anaerobiospirillum</taxon>
    </lineage>
</organism>
<proteinExistence type="inferred from homology"/>
<dbReference type="Pfam" id="PF00204">
    <property type="entry name" value="DNA_gyraseB"/>
    <property type="match status" value="1"/>
</dbReference>
<feature type="domain" description="Toprim" evidence="11">
    <location>
        <begin position="418"/>
        <end position="531"/>
    </location>
</feature>
<accession>A0A948TF56</accession>
<keyword evidence="5 10" id="KW-0067">ATP-binding</keyword>
<feature type="site" description="Interaction with DNA" evidence="10">
    <location>
        <position position="624"/>
    </location>
</feature>
<dbReference type="SMART" id="SM00433">
    <property type="entry name" value="TOP2c"/>
    <property type="match status" value="1"/>
</dbReference>
<dbReference type="GO" id="GO:0005694">
    <property type="term" value="C:chromosome"/>
    <property type="evidence" value="ECO:0007669"/>
    <property type="project" value="InterPro"/>
</dbReference>
<name>A0A948TF56_9GAMM</name>
<evidence type="ECO:0000313" key="13">
    <source>
        <dbReference type="Proteomes" id="UP000733611"/>
    </source>
</evidence>
<comment type="catalytic activity">
    <reaction evidence="1 10">
        <text>ATP-dependent breakage, passage and rejoining of double-stranded DNA.</text>
        <dbReference type="EC" id="5.6.2.2"/>
    </reaction>
</comment>
<dbReference type="PRINTS" id="PR00418">
    <property type="entry name" value="TPI2FAMILY"/>
</dbReference>
<evidence type="ECO:0000256" key="9">
    <source>
        <dbReference type="ARBA" id="ARBA00023235"/>
    </source>
</evidence>
<evidence type="ECO:0000313" key="12">
    <source>
        <dbReference type="EMBL" id="MBU3843483.1"/>
    </source>
</evidence>
<feature type="binding site" evidence="10">
    <location>
        <position position="45"/>
    </location>
    <ligand>
        <name>ATP</name>
        <dbReference type="ChEBI" id="CHEBI:30616"/>
    </ligand>
</feature>
<keyword evidence="6" id="KW-0460">Magnesium</keyword>
<dbReference type="GO" id="GO:0003677">
    <property type="term" value="F:DNA binding"/>
    <property type="evidence" value="ECO:0007669"/>
    <property type="project" value="UniProtKB-UniRule"/>
</dbReference>
<dbReference type="PROSITE" id="PS50880">
    <property type="entry name" value="TOPRIM"/>
    <property type="match status" value="1"/>
</dbReference>
<keyword evidence="3" id="KW-0479">Metal-binding</keyword>
<keyword evidence="9 10" id="KW-0413">Isomerase</keyword>
<evidence type="ECO:0000256" key="3">
    <source>
        <dbReference type="ARBA" id="ARBA00022723"/>
    </source>
</evidence>
<sequence>MTKAQDAYDSSSIEVLEGLEPVRRRPGMYTDTTNPNHLGMEVIDNSVDEALAGYATYIEVMLHEDESLEVVDNGRGMPVDIHPVEKVPAVELIFGKLHAGGKFNSKTYGFSGGLHGVGVSVVNALSTRLEARIQRHGKIYALAYEHGNKVEDLHVIGKCDSKATGTAVRFWPDDSYFDSPHFNFKSLMHLLKAKAVLCPNLTVHFVNEKSGEEFTWTHEGSLGNYLQNQCAERTIVPNPPYSEVIKNEESEIAFAVTWEMEGDGHSELVRESFVNLIPTAEGGTHVNGFRTGLLTAMREFCDLHNLLPRGLKLVADDIWNRCSYVLSVKMRDPQFAGQTKEKLSSRECAPLVENAVKDRFSLYLNAHVDTAKAIANMIIAAAKARDSAAKVVERKKAVRGPQLPGKLVDCTSTDPSRSELFIVEGDSAGGSARQARDAAFQAILPLRGKILNTWEVSARTALASEEIRAISVAMGLEPDSDNLEGLRYNKICILADADSDGLHIGTLLCALFVKHFTKLVREGHVYVACPPLYRIDSGKDKAYALDDAELSQKQKLFLRRGAKPESIKIQRFKGLGEMNPEQLRETTLAPQSRRLMQLTLEDAVQDETFALFDMLLSKKRAGDRRVWLEENGDRAEMVD</sequence>
<evidence type="ECO:0000256" key="1">
    <source>
        <dbReference type="ARBA" id="ARBA00000185"/>
    </source>
</evidence>
<evidence type="ECO:0000256" key="8">
    <source>
        <dbReference type="ARBA" id="ARBA00023125"/>
    </source>
</evidence>
<comment type="subunit">
    <text evidence="10">Heterotetramer composed of ParC and ParE.</text>
</comment>
<comment type="cofactor">
    <cofactor evidence="2">
        <name>Mg(2+)</name>
        <dbReference type="ChEBI" id="CHEBI:18420"/>
    </cofactor>
</comment>
<dbReference type="InterPro" id="IPR001241">
    <property type="entry name" value="Topo_IIA"/>
</dbReference>
<evidence type="ECO:0000259" key="11">
    <source>
        <dbReference type="PROSITE" id="PS50880"/>
    </source>
</evidence>
<dbReference type="GO" id="GO:0006265">
    <property type="term" value="P:DNA topological change"/>
    <property type="evidence" value="ECO:0007669"/>
    <property type="project" value="UniProtKB-UniRule"/>
</dbReference>
<feature type="binding site" evidence="10">
    <location>
        <begin position="113"/>
        <end position="119"/>
    </location>
    <ligand>
        <name>ATP</name>
        <dbReference type="ChEBI" id="CHEBI:30616"/>
    </ligand>
</feature>
<dbReference type="InterPro" id="IPR018522">
    <property type="entry name" value="TopoIIA_CS"/>
</dbReference>
<dbReference type="Gene3D" id="3.30.230.10">
    <property type="match status" value="1"/>
</dbReference>
<reference evidence="12" key="1">
    <citation type="journal article" date="2021" name="PeerJ">
        <title>Extensive microbial diversity within the chicken gut microbiome revealed by metagenomics and culture.</title>
        <authorList>
            <person name="Gilroy R."/>
            <person name="Ravi A."/>
            <person name="Getino M."/>
            <person name="Pursley I."/>
            <person name="Horton D.L."/>
            <person name="Alikhan N.F."/>
            <person name="Baker D."/>
            <person name="Gharbi K."/>
            <person name="Hall N."/>
            <person name="Watson M."/>
            <person name="Adriaenssens E.M."/>
            <person name="Foster-Nyarko E."/>
            <person name="Jarju S."/>
            <person name="Secka A."/>
            <person name="Antonio M."/>
            <person name="Oren A."/>
            <person name="Chaudhuri R.R."/>
            <person name="La Ragione R."/>
            <person name="Hildebrand F."/>
            <person name="Pallen M.J."/>
        </authorList>
    </citation>
    <scope>NUCLEOTIDE SEQUENCE</scope>
    <source>
        <strain evidence="12">378</strain>
    </source>
</reference>
<dbReference type="Gene3D" id="3.30.565.10">
    <property type="entry name" value="Histidine kinase-like ATPase, C-terminal domain"/>
    <property type="match status" value="1"/>
</dbReference>
<keyword evidence="8 10" id="KW-0238">DNA-binding</keyword>
<dbReference type="Pfam" id="PF00986">
    <property type="entry name" value="DNA_gyraseB_C"/>
    <property type="match status" value="1"/>
</dbReference>